<dbReference type="EMBL" id="GL883170">
    <property type="protein sequence ID" value="EGF98700.1"/>
    <property type="molecule type" value="Genomic_DNA"/>
</dbReference>
<reference evidence="2" key="1">
    <citation type="journal article" date="2011" name="Proc. Natl. Acad. Sci. U.S.A.">
        <title>Obligate biotrophy features unraveled by the genomic analysis of rust fungi.</title>
        <authorList>
            <person name="Duplessis S."/>
            <person name="Cuomo C.A."/>
            <person name="Lin Y.-C."/>
            <person name="Aerts A."/>
            <person name="Tisserant E."/>
            <person name="Veneault-Fourrey C."/>
            <person name="Joly D.L."/>
            <person name="Hacquard S."/>
            <person name="Amselem J."/>
            <person name="Cantarel B.L."/>
            <person name="Chiu R."/>
            <person name="Coutinho P.M."/>
            <person name="Feau N."/>
            <person name="Field M."/>
            <person name="Frey P."/>
            <person name="Gelhaye E."/>
            <person name="Goldberg J."/>
            <person name="Grabherr M.G."/>
            <person name="Kodira C.D."/>
            <person name="Kohler A."/>
            <person name="Kuees U."/>
            <person name="Lindquist E.A."/>
            <person name="Lucas S.M."/>
            <person name="Mago R."/>
            <person name="Mauceli E."/>
            <person name="Morin E."/>
            <person name="Murat C."/>
            <person name="Pangilinan J.L."/>
            <person name="Park R."/>
            <person name="Pearson M."/>
            <person name="Quesneville H."/>
            <person name="Rouhier N."/>
            <person name="Sakthikumar S."/>
            <person name="Salamov A.A."/>
            <person name="Schmutz J."/>
            <person name="Selles B."/>
            <person name="Shapiro H."/>
            <person name="Tanguay P."/>
            <person name="Tuskan G.A."/>
            <person name="Henrissat B."/>
            <person name="Van de Peer Y."/>
            <person name="Rouze P."/>
            <person name="Ellis J.G."/>
            <person name="Dodds P.N."/>
            <person name="Schein J.E."/>
            <person name="Zhong S."/>
            <person name="Hamelin R.C."/>
            <person name="Grigoriev I.V."/>
            <person name="Szabo L.J."/>
            <person name="Martin F."/>
        </authorList>
    </citation>
    <scope>NUCLEOTIDE SEQUENCE [LARGE SCALE GENOMIC DNA]</scope>
    <source>
        <strain evidence="2">98AG31 / pathotype 3-4-7</strain>
    </source>
</reference>
<gene>
    <name evidence="1" type="ORF">MELLADRAFT_113283</name>
</gene>
<accession>F4S9C5</accession>
<dbReference type="HOGENOM" id="CLU_1816237_0_0_1"/>
<organism evidence="2">
    <name type="scientific">Melampsora larici-populina (strain 98AG31 / pathotype 3-4-7)</name>
    <name type="common">Poplar leaf rust fungus</name>
    <dbReference type="NCBI Taxonomy" id="747676"/>
    <lineage>
        <taxon>Eukaryota</taxon>
        <taxon>Fungi</taxon>
        <taxon>Dikarya</taxon>
        <taxon>Basidiomycota</taxon>
        <taxon>Pucciniomycotina</taxon>
        <taxon>Pucciniomycetes</taxon>
        <taxon>Pucciniales</taxon>
        <taxon>Melampsoraceae</taxon>
        <taxon>Melampsora</taxon>
    </lineage>
</organism>
<evidence type="ECO:0000313" key="2">
    <source>
        <dbReference type="Proteomes" id="UP000001072"/>
    </source>
</evidence>
<proteinExistence type="predicted"/>
<dbReference type="VEuPathDB" id="FungiDB:MELLADRAFT_113283"/>
<dbReference type="InParanoid" id="F4S9C5"/>
<dbReference type="RefSeq" id="XP_007418024.1">
    <property type="nucleotide sequence ID" value="XM_007417962.1"/>
</dbReference>
<dbReference type="AlphaFoldDB" id="F4S9C5"/>
<keyword evidence="2" id="KW-1185">Reference proteome</keyword>
<protein>
    <submittedName>
        <fullName evidence="1">Uncharacterized protein</fullName>
    </submittedName>
</protein>
<dbReference type="Proteomes" id="UP000001072">
    <property type="component" value="Unassembled WGS sequence"/>
</dbReference>
<sequence length="142" mass="15977">MTFLDLNGGVKRILIAIVSPSSQPTTLVTSRPTIVIAIELGSKDDGVGIRIDSLSLRRIKVGRYRVLLELTAVVAGYVMTIYISDIPSPRKCCLKRKCFFMIKLRRWSRDPDEANWSERREKKRAFLNMPAAGSRGMTGFQS</sequence>
<evidence type="ECO:0000313" key="1">
    <source>
        <dbReference type="EMBL" id="EGF98700.1"/>
    </source>
</evidence>
<name>F4S9C5_MELLP</name>
<dbReference type="GeneID" id="18924938"/>
<dbReference type="KEGG" id="mlr:MELLADRAFT_113283"/>